<organism evidence="2 3">
    <name type="scientific">Sciurus vulgaris</name>
    <name type="common">Eurasian red squirrel</name>
    <dbReference type="NCBI Taxonomy" id="55149"/>
    <lineage>
        <taxon>Eukaryota</taxon>
        <taxon>Metazoa</taxon>
        <taxon>Chordata</taxon>
        <taxon>Craniata</taxon>
        <taxon>Vertebrata</taxon>
        <taxon>Euteleostomi</taxon>
        <taxon>Mammalia</taxon>
        <taxon>Eutheria</taxon>
        <taxon>Euarchontoglires</taxon>
        <taxon>Glires</taxon>
        <taxon>Rodentia</taxon>
        <taxon>Sciuromorpha</taxon>
        <taxon>Sciuridae</taxon>
        <taxon>Sciurinae</taxon>
        <taxon>Sciurini</taxon>
        <taxon>Sciurus</taxon>
    </lineage>
</organism>
<feature type="domain" description="Endonuclease/exonuclease/phosphatase" evidence="1">
    <location>
        <begin position="13"/>
        <end position="230"/>
    </location>
</feature>
<keyword evidence="3" id="KW-1185">Reference proteome</keyword>
<dbReference type="Proteomes" id="UP000694564">
    <property type="component" value="Chromosome 14"/>
</dbReference>
<dbReference type="InterPro" id="IPR036691">
    <property type="entry name" value="Endo/exonu/phosph_ase_sf"/>
</dbReference>
<dbReference type="Pfam" id="PF03372">
    <property type="entry name" value="Exo_endo_phos"/>
    <property type="match status" value="1"/>
</dbReference>
<dbReference type="Gene3D" id="3.60.10.10">
    <property type="entry name" value="Endonuclease/exonuclease/phosphatase"/>
    <property type="match status" value="1"/>
</dbReference>
<reference evidence="2" key="2">
    <citation type="submission" date="2025-09" db="UniProtKB">
        <authorList>
            <consortium name="Ensembl"/>
        </authorList>
    </citation>
    <scope>IDENTIFICATION</scope>
</reference>
<evidence type="ECO:0000259" key="1">
    <source>
        <dbReference type="Pfam" id="PF03372"/>
    </source>
</evidence>
<proteinExistence type="predicted"/>
<dbReference type="SUPFAM" id="SSF56219">
    <property type="entry name" value="DNase I-like"/>
    <property type="match status" value="1"/>
</dbReference>
<dbReference type="PANTHER" id="PTHR19446">
    <property type="entry name" value="REVERSE TRANSCRIPTASES"/>
    <property type="match status" value="1"/>
</dbReference>
<evidence type="ECO:0000313" key="3">
    <source>
        <dbReference type="Proteomes" id="UP000694564"/>
    </source>
</evidence>
<name>A0A8D2JNC4_SCIVU</name>
<dbReference type="GO" id="GO:0003824">
    <property type="term" value="F:catalytic activity"/>
    <property type="evidence" value="ECO:0007669"/>
    <property type="project" value="InterPro"/>
</dbReference>
<reference evidence="2" key="1">
    <citation type="submission" date="2025-08" db="UniProtKB">
        <authorList>
            <consortium name="Ensembl"/>
        </authorList>
    </citation>
    <scope>IDENTIFICATION</scope>
</reference>
<dbReference type="GeneTree" id="ENSGT00950000183016"/>
<protein>
    <recommendedName>
        <fullName evidence="1">Endonuclease/exonuclease/phosphatase domain-containing protein</fullName>
    </recommendedName>
</protein>
<sequence>MTGNTNHISIIILNVNGLNSSIERQRLAELIKKEDPTICCLQETHLIEKDIHRLKVKGWEKTYHAHGLSKKAWVSILISDKVDFKPKLVRRDKYGHFILLKGTINQEDITIVNIYAPNNGASLYIKQILLNFRNHIDHNTIILGDFNTPLSLLDRSSKQKLNKETIDLNNTINNLDLTDLYRIYHPTKNEYTFFSAAHGSFSKIDHVLCHKATVSKYKKIEILPCTLSDHNGMKLEINDRIKNRNFSNTWRLNNTLLYDEWITEDIRREIKKFLEVNENKDTSYQNLWDTMKAVLRGRFISWGAFNKRSRNQKINDLTLQLKALEKQEQTNTKSSRRQEIVKISTEINEIETKETIGKINKINSWFFEKINQIDKPLATLTKRKREKTQITKIRNEQGNITTDTSEIQNIIRSYFENLYSNKTENLEDINKFLETYELPKLNEKDIHNLNKSISSNEIEEVIKSLPTKKSPGPDGFSAEFYKTFKEELIPILLKVFHKIEEEGTLPNSFYEANITLIPKPDRDISR</sequence>
<dbReference type="Ensembl" id="ENSSVLT00005024393.1">
    <property type="protein sequence ID" value="ENSSVLP00005021902.1"/>
    <property type="gene ID" value="ENSSVLG00005017486.1"/>
</dbReference>
<dbReference type="CDD" id="cd09076">
    <property type="entry name" value="L1-EN"/>
    <property type="match status" value="1"/>
</dbReference>
<dbReference type="InterPro" id="IPR005135">
    <property type="entry name" value="Endo/exonuclease/phosphatase"/>
</dbReference>
<evidence type="ECO:0000313" key="2">
    <source>
        <dbReference type="Ensembl" id="ENSSVLP00005021902.1"/>
    </source>
</evidence>
<dbReference type="AlphaFoldDB" id="A0A8D2JNC4"/>
<accession>A0A8D2JNC4</accession>